<dbReference type="GO" id="GO:0120010">
    <property type="term" value="P:intermembrane phospholipid transfer"/>
    <property type="evidence" value="ECO:0007669"/>
    <property type="project" value="TreeGrafter"/>
</dbReference>
<dbReference type="RefSeq" id="WP_114839561.1">
    <property type="nucleotide sequence ID" value="NZ_CP031217.1"/>
</dbReference>
<feature type="chain" id="PRO_5044718485" evidence="3">
    <location>
        <begin position="18"/>
        <end position="240"/>
    </location>
</feature>
<dbReference type="KEGG" id="hbv:ABIV_1752"/>
<dbReference type="Proteomes" id="UP000253850">
    <property type="component" value="Chromosome"/>
</dbReference>
<evidence type="ECO:0000313" key="5">
    <source>
        <dbReference type="EMBL" id="RXK10340.1"/>
    </source>
</evidence>
<keyword evidence="7" id="KW-1185">Reference proteome</keyword>
<keyword evidence="2 3" id="KW-0732">Signal</keyword>
<dbReference type="EMBL" id="CP031217">
    <property type="protein sequence ID" value="AXH12742.1"/>
    <property type="molecule type" value="Genomic_DNA"/>
</dbReference>
<reference evidence="5 7" key="1">
    <citation type="submission" date="2017-10" db="EMBL/GenBank/DDBJ databases">
        <title>Genomics of the genus Arcobacter.</title>
        <authorList>
            <person name="Perez-Cataluna A."/>
            <person name="Figueras M.J."/>
        </authorList>
    </citation>
    <scope>NUCLEOTIDE SEQUENCE [LARGE SCALE GENOMIC DNA]</scope>
    <source>
        <strain evidence="5 7">CECT 7835</strain>
    </source>
</reference>
<keyword evidence="4" id="KW-0449">Lipoprotein</keyword>
<dbReference type="Pfam" id="PF04333">
    <property type="entry name" value="MlaA"/>
    <property type="match status" value="1"/>
</dbReference>
<dbReference type="GO" id="GO:0016020">
    <property type="term" value="C:membrane"/>
    <property type="evidence" value="ECO:0007669"/>
    <property type="project" value="InterPro"/>
</dbReference>
<evidence type="ECO:0000313" key="7">
    <source>
        <dbReference type="Proteomes" id="UP000289193"/>
    </source>
</evidence>
<feature type="signal peptide" evidence="3">
    <location>
        <begin position="1"/>
        <end position="17"/>
    </location>
</feature>
<dbReference type="EMBL" id="PDKM01000002">
    <property type="protein sequence ID" value="RXK10340.1"/>
    <property type="molecule type" value="Genomic_DNA"/>
</dbReference>
<evidence type="ECO:0000313" key="6">
    <source>
        <dbReference type="Proteomes" id="UP000253850"/>
    </source>
</evidence>
<dbReference type="PANTHER" id="PTHR30035">
    <property type="entry name" value="LIPOPROTEIN VACJ-RELATED"/>
    <property type="match status" value="1"/>
</dbReference>
<proteinExistence type="inferred from homology"/>
<sequence length="240" mass="27173">MRKLVVLFLMLTSICFAQEIEKDDFSNEFSTKTESFDPLSGYNRSMTSFNHYVYLNIVAPTAKGYAKVVPEVARTGISNFIDNITFPIRFVNNLLQLKFAYAFEELGRFTINSTFGLAGLMDPATKMDLEKRDEDFGQTLAFYGIGEGFHIVLPFFGPSNLRDSIGLVADGYISPLTDMSSYGYKIPNNTEKTVAIQAIKFVNHSSLNQGKYEAFTKDAIDLYSLLKDAYNQRREKEIKE</sequence>
<dbReference type="Proteomes" id="UP000289193">
    <property type="component" value="Unassembled WGS sequence"/>
</dbReference>
<name>A0AAX2A928_9BACT</name>
<evidence type="ECO:0000313" key="4">
    <source>
        <dbReference type="EMBL" id="AXH12742.1"/>
    </source>
</evidence>
<gene>
    <name evidence="4" type="primary">mlaA</name>
    <name evidence="4" type="ORF">ABIV_1752</name>
    <name evidence="5" type="ORF">CRV05_03430</name>
</gene>
<dbReference type="AlphaFoldDB" id="A0AAX2A928"/>
<accession>A0AAX2A928</accession>
<dbReference type="PRINTS" id="PR01805">
    <property type="entry name" value="VACJLIPOPROT"/>
</dbReference>
<reference evidence="4 6" key="2">
    <citation type="submission" date="2018-07" db="EMBL/GenBank/DDBJ databases">
        <title>Complete genome of the Arcobacter bivalviorum type strain LMG 26154.</title>
        <authorList>
            <person name="Miller W.G."/>
            <person name="Yee E."/>
            <person name="Bono J.L."/>
        </authorList>
    </citation>
    <scope>NUCLEOTIDE SEQUENCE [LARGE SCALE GENOMIC DNA]</scope>
    <source>
        <strain evidence="4 6">LMG 26154</strain>
    </source>
</reference>
<dbReference type="InterPro" id="IPR007428">
    <property type="entry name" value="MlaA"/>
</dbReference>
<comment type="similarity">
    <text evidence="1">Belongs to the MlaA family.</text>
</comment>
<evidence type="ECO:0000256" key="2">
    <source>
        <dbReference type="ARBA" id="ARBA00022729"/>
    </source>
</evidence>
<protein>
    <submittedName>
        <fullName evidence="4 5">ABC transporter</fullName>
    </submittedName>
</protein>
<dbReference type="PANTHER" id="PTHR30035:SF3">
    <property type="entry name" value="INTERMEMBRANE PHOSPHOLIPID TRANSPORT SYSTEM LIPOPROTEIN MLAA"/>
    <property type="match status" value="1"/>
</dbReference>
<evidence type="ECO:0000256" key="3">
    <source>
        <dbReference type="SAM" id="SignalP"/>
    </source>
</evidence>
<organism evidence="5 7">
    <name type="scientific">Halarcobacter bivalviorum</name>
    <dbReference type="NCBI Taxonomy" id="663364"/>
    <lineage>
        <taxon>Bacteria</taxon>
        <taxon>Pseudomonadati</taxon>
        <taxon>Campylobacterota</taxon>
        <taxon>Epsilonproteobacteria</taxon>
        <taxon>Campylobacterales</taxon>
        <taxon>Arcobacteraceae</taxon>
        <taxon>Halarcobacter</taxon>
    </lineage>
</organism>
<evidence type="ECO:0000256" key="1">
    <source>
        <dbReference type="ARBA" id="ARBA00010634"/>
    </source>
</evidence>